<dbReference type="EMBL" id="JAJAGO010000041">
    <property type="protein sequence ID" value="MCT2594860.1"/>
    <property type="molecule type" value="Genomic_DNA"/>
</dbReference>
<reference evidence="6 7" key="1">
    <citation type="submission" date="2021-10" db="EMBL/GenBank/DDBJ databases">
        <title>Streptomyces gossypii sp. nov., isolated from soil collected from cotton field.</title>
        <authorList>
            <person name="Ge X."/>
            <person name="Chen X."/>
            <person name="Liu W."/>
        </authorList>
    </citation>
    <scope>NUCLEOTIDE SEQUENCE [LARGE SCALE GENOMIC DNA]</scope>
    <source>
        <strain evidence="6 7">N2-109</strain>
    </source>
</reference>
<dbReference type="InterPro" id="IPR036291">
    <property type="entry name" value="NAD(P)-bd_dom_sf"/>
</dbReference>
<evidence type="ECO:0000256" key="1">
    <source>
        <dbReference type="ARBA" id="ARBA00022679"/>
    </source>
</evidence>
<dbReference type="Pfam" id="PF14765">
    <property type="entry name" value="PS-DH"/>
    <property type="match status" value="1"/>
</dbReference>
<accession>A0ABT2K3V0</accession>
<dbReference type="InterPro" id="IPR042104">
    <property type="entry name" value="PKS_dehydratase_sf"/>
</dbReference>
<dbReference type="Proteomes" id="UP001156389">
    <property type="component" value="Unassembled WGS sequence"/>
</dbReference>
<feature type="region of interest" description="Disordered" evidence="4">
    <location>
        <begin position="58"/>
        <end position="83"/>
    </location>
</feature>
<dbReference type="Gene3D" id="3.40.50.720">
    <property type="entry name" value="NAD(P)-binding Rossmann-like Domain"/>
    <property type="match status" value="1"/>
</dbReference>
<dbReference type="InterPro" id="IPR049900">
    <property type="entry name" value="PKS_mFAS_DH"/>
</dbReference>
<dbReference type="SUPFAM" id="SSF51735">
    <property type="entry name" value="NAD(P)-binding Rossmann-fold domains"/>
    <property type="match status" value="2"/>
</dbReference>
<name>A0ABT2K3V0_9ACTN</name>
<dbReference type="InterPro" id="IPR055123">
    <property type="entry name" value="SpnB-like_Rossmann"/>
</dbReference>
<dbReference type="Pfam" id="PF22953">
    <property type="entry name" value="SpnB_Rossmann"/>
    <property type="match status" value="1"/>
</dbReference>
<dbReference type="PANTHER" id="PTHR43775:SF51">
    <property type="entry name" value="INACTIVE PHENOLPHTHIOCEROL SYNTHESIS POLYKETIDE SYNTHASE TYPE I PKS1-RELATED"/>
    <property type="match status" value="1"/>
</dbReference>
<keyword evidence="1" id="KW-0808">Transferase</keyword>
<proteinExistence type="predicted"/>
<feature type="region of interest" description="N-terminal hotdog fold" evidence="3">
    <location>
        <begin position="1"/>
        <end position="80"/>
    </location>
</feature>
<dbReference type="InterPro" id="IPR013968">
    <property type="entry name" value="PKS_KR"/>
</dbReference>
<protein>
    <submittedName>
        <fullName evidence="6">Polyketide synthase dehydratase domain-containing protein</fullName>
    </submittedName>
</protein>
<keyword evidence="7" id="KW-1185">Reference proteome</keyword>
<dbReference type="Gene3D" id="3.40.50.11460">
    <property type="match status" value="1"/>
</dbReference>
<sequence length="517" mass="53472">MELAVRAGDEVGCDLVEELTLEAPLVLPERGGVAIQVRVASADDTGRRMFSVLSRGDADGGVGEWSRHASGSLTTGSPASGTADLTVWPPPGATAIDVEGHYERVAEAGYGYGPAFQGLRAAWRRGDEVFAEVALPDAQRDQAGRFGIHPALLDAALHPVGLADLFSADQVHLPFAWGGVSVFATQATTVRVRLTPAGPDAITLAIADASGEPVAQVDSLVMRPVATEQLGRMRSAGSGSLLDVEWTGLPTTAVETAAPFSGRCVLVTAGTAPLADAVEAAGITTATYPDLQALAAAIDDGTSAPDVIVLPCPGDPTADGVADATRRAVSLTLEAAQAWLADERWASSRLVMLTRGATTADSRENAVDLQQAAVWGLMRSAQSENPGRFVLVDLDDHDDSLQALPTALSCGEPQISVREGRLLTPRLARTSPAPDTEPIPVWNTTGSVLVTGGTGVLGSAVARHLVESHGVRHLVLTSRRGMDAPGADVLVEELAALGARARVVACDAADRDALASV</sequence>
<gene>
    <name evidence="6" type="ORF">LHJ74_33965</name>
</gene>
<feature type="region of interest" description="C-terminal hotdog fold" evidence="3">
    <location>
        <begin position="93"/>
        <end position="231"/>
    </location>
</feature>
<evidence type="ECO:0000313" key="6">
    <source>
        <dbReference type="EMBL" id="MCT2594860.1"/>
    </source>
</evidence>
<evidence type="ECO:0000256" key="2">
    <source>
        <dbReference type="ARBA" id="ARBA00023268"/>
    </source>
</evidence>
<dbReference type="InterPro" id="IPR050091">
    <property type="entry name" value="PKS_NRPS_Biosynth_Enz"/>
</dbReference>
<evidence type="ECO:0000256" key="3">
    <source>
        <dbReference type="PROSITE-ProRule" id="PRU01363"/>
    </source>
</evidence>
<evidence type="ECO:0000313" key="7">
    <source>
        <dbReference type="Proteomes" id="UP001156389"/>
    </source>
</evidence>
<dbReference type="CDD" id="cd08956">
    <property type="entry name" value="KR_3_FAS_SDR_x"/>
    <property type="match status" value="1"/>
</dbReference>
<dbReference type="InterPro" id="IPR020807">
    <property type="entry name" value="PKS_DH"/>
</dbReference>
<dbReference type="Gene3D" id="3.10.129.110">
    <property type="entry name" value="Polyketide synthase dehydratase"/>
    <property type="match status" value="1"/>
</dbReference>
<evidence type="ECO:0000259" key="5">
    <source>
        <dbReference type="PROSITE" id="PS52019"/>
    </source>
</evidence>
<feature type="compositionally biased region" description="Polar residues" evidence="4">
    <location>
        <begin position="69"/>
        <end position="80"/>
    </location>
</feature>
<feature type="domain" description="PKS/mFAS DH" evidence="5">
    <location>
        <begin position="1"/>
        <end position="231"/>
    </location>
</feature>
<comment type="caution">
    <text evidence="3">Lacks conserved residue(s) required for the propagation of feature annotation.</text>
</comment>
<dbReference type="InterPro" id="IPR049551">
    <property type="entry name" value="PKS_DH_C"/>
</dbReference>
<dbReference type="PROSITE" id="PS52019">
    <property type="entry name" value="PKS_MFAS_DH"/>
    <property type="match status" value="1"/>
</dbReference>
<organism evidence="6 7">
    <name type="scientific">Streptomyces gossypii</name>
    <dbReference type="NCBI Taxonomy" id="2883101"/>
    <lineage>
        <taxon>Bacteria</taxon>
        <taxon>Bacillati</taxon>
        <taxon>Actinomycetota</taxon>
        <taxon>Actinomycetes</taxon>
        <taxon>Kitasatosporales</taxon>
        <taxon>Streptomycetaceae</taxon>
        <taxon>Streptomyces</taxon>
    </lineage>
</organism>
<dbReference type="RefSeq" id="WP_260222232.1">
    <property type="nucleotide sequence ID" value="NZ_JAJAGO010000041.1"/>
</dbReference>
<dbReference type="Pfam" id="PF21089">
    <property type="entry name" value="PKS_DH_N"/>
    <property type="match status" value="1"/>
</dbReference>
<evidence type="ECO:0000256" key="4">
    <source>
        <dbReference type="SAM" id="MobiDB-lite"/>
    </source>
</evidence>
<dbReference type="SMART" id="SM00826">
    <property type="entry name" value="PKS_DH"/>
    <property type="match status" value="1"/>
</dbReference>
<keyword evidence="2" id="KW-0511">Multifunctional enzyme</keyword>
<dbReference type="Pfam" id="PF08659">
    <property type="entry name" value="KR"/>
    <property type="match status" value="1"/>
</dbReference>
<comment type="caution">
    <text evidence="6">The sequence shown here is derived from an EMBL/GenBank/DDBJ whole genome shotgun (WGS) entry which is preliminary data.</text>
</comment>
<dbReference type="PANTHER" id="PTHR43775">
    <property type="entry name" value="FATTY ACID SYNTHASE"/>
    <property type="match status" value="1"/>
</dbReference>
<dbReference type="InterPro" id="IPR049552">
    <property type="entry name" value="PKS_DH_N"/>
</dbReference>
<feature type="non-terminal residue" evidence="6">
    <location>
        <position position="517"/>
    </location>
</feature>